<dbReference type="Gene3D" id="1.10.3230.30">
    <property type="entry name" value="Phage gp6-like head-tail connector protein"/>
    <property type="match status" value="1"/>
</dbReference>
<dbReference type="NCBIfam" id="TIGR01560">
    <property type="entry name" value="put_DNA_pack"/>
    <property type="match status" value="2"/>
</dbReference>
<dbReference type="EMBL" id="QFPX01000006">
    <property type="protein sequence ID" value="PZQ55267.1"/>
    <property type="molecule type" value="Genomic_DNA"/>
</dbReference>
<evidence type="ECO:0000313" key="1">
    <source>
        <dbReference type="EMBL" id="PZQ55267.1"/>
    </source>
</evidence>
<dbReference type="AlphaFoldDB" id="A0A2W5QCM5"/>
<protein>
    <recommendedName>
        <fullName evidence="3">Phage gp6-like head-tail connector protein</fullName>
    </recommendedName>
</protein>
<dbReference type="CDD" id="cd08054">
    <property type="entry name" value="gp6"/>
    <property type="match status" value="1"/>
</dbReference>
<reference evidence="1 2" key="1">
    <citation type="submission" date="2017-08" db="EMBL/GenBank/DDBJ databases">
        <title>Infants hospitalized years apart are colonized by the same room-sourced microbial strains.</title>
        <authorList>
            <person name="Brooks B."/>
            <person name="Olm M.R."/>
            <person name="Firek B.A."/>
            <person name="Baker R."/>
            <person name="Thomas B.C."/>
            <person name="Morowitz M.J."/>
            <person name="Banfield J.F."/>
        </authorList>
    </citation>
    <scope>NUCLEOTIDE SEQUENCE [LARGE SCALE GENOMIC DNA]</scope>
    <source>
        <strain evidence="1">S2_005_002_R2_33</strain>
    </source>
</reference>
<comment type="caution">
    <text evidence="1">The sequence shown here is derived from an EMBL/GenBank/DDBJ whole genome shotgun (WGS) entry which is preliminary data.</text>
</comment>
<dbReference type="Pfam" id="PF05135">
    <property type="entry name" value="Phage_connect_1"/>
    <property type="match status" value="1"/>
</dbReference>
<dbReference type="Proteomes" id="UP000249082">
    <property type="component" value="Unassembled WGS sequence"/>
</dbReference>
<sequence length="186" mass="20399">MVRVFVVTPPEPVVPLAEAKAHLRVRHGDEDALIEAYVAAATAHIDGPDGWLGRSLGDQVLEAYTDVFRDCMSLPYGPVTEIISVKYLAGTGDEVILLPTEYELRGWLLGSAFGKRWPSVLSRPEAVRIQYRAGYADLPPPIRAAILLMVGDLYMNRETVTTGASASQIPMNTTVLNLLSPYRIFS</sequence>
<evidence type="ECO:0000313" key="2">
    <source>
        <dbReference type="Proteomes" id="UP000249082"/>
    </source>
</evidence>
<evidence type="ECO:0008006" key="3">
    <source>
        <dbReference type="Google" id="ProtNLM"/>
    </source>
</evidence>
<dbReference type="InterPro" id="IPR011738">
    <property type="entry name" value="Phage_CHP"/>
</dbReference>
<dbReference type="InterPro" id="IPR006450">
    <property type="entry name" value="Phage_HK97_gp6-like"/>
</dbReference>
<name>A0A2W5QCM5_9SPHN</name>
<proteinExistence type="predicted"/>
<gene>
    <name evidence="1" type="ORF">DI555_07910</name>
</gene>
<organism evidence="1 2">
    <name type="scientific">Novosphingobium pentaromativorans</name>
    <dbReference type="NCBI Taxonomy" id="205844"/>
    <lineage>
        <taxon>Bacteria</taxon>
        <taxon>Pseudomonadati</taxon>
        <taxon>Pseudomonadota</taxon>
        <taxon>Alphaproteobacteria</taxon>
        <taxon>Sphingomonadales</taxon>
        <taxon>Sphingomonadaceae</taxon>
        <taxon>Novosphingobium</taxon>
    </lineage>
</organism>
<dbReference type="NCBIfam" id="TIGR02215">
    <property type="entry name" value="phage_chp_gp8"/>
    <property type="match status" value="1"/>
</dbReference>
<dbReference type="InterPro" id="IPR021146">
    <property type="entry name" value="Phage_gp6-like_head-tail"/>
</dbReference>
<accession>A0A2W5QCM5</accession>